<dbReference type="PANTHER" id="PTHR13887:SF41">
    <property type="entry name" value="THIOREDOXIN SUPERFAMILY PROTEIN"/>
    <property type="match status" value="1"/>
</dbReference>
<dbReference type="CDD" id="cd03024">
    <property type="entry name" value="DsbA_FrnE"/>
    <property type="match status" value="1"/>
</dbReference>
<keyword evidence="4" id="KW-1185">Reference proteome</keyword>
<reference evidence="3 4" key="1">
    <citation type="journal article" date="2019" name="Int. J. Syst. Evol. Microbiol.">
        <title>The Global Catalogue of Microorganisms (GCM) 10K type strain sequencing project: providing services to taxonomists for standard genome sequencing and annotation.</title>
        <authorList>
            <consortium name="The Broad Institute Genomics Platform"/>
            <consortium name="The Broad Institute Genome Sequencing Center for Infectious Disease"/>
            <person name="Wu L."/>
            <person name="Ma J."/>
        </authorList>
    </citation>
    <scope>NUCLEOTIDE SEQUENCE [LARGE SCALE GENOMIC DNA]</scope>
    <source>
        <strain evidence="3 4">CGMCC 1.12124</strain>
    </source>
</reference>
<dbReference type="EMBL" id="JBHSKY010000002">
    <property type="protein sequence ID" value="MFC5277493.1"/>
    <property type="molecule type" value="Genomic_DNA"/>
</dbReference>
<accession>A0ABD5QXX7</accession>
<dbReference type="Gene3D" id="3.40.30.10">
    <property type="entry name" value="Glutaredoxin"/>
    <property type="match status" value="1"/>
</dbReference>
<organism evidence="3 4">
    <name type="scientific">Halorubrum rubrum</name>
    <dbReference type="NCBI Taxonomy" id="1126240"/>
    <lineage>
        <taxon>Archaea</taxon>
        <taxon>Methanobacteriati</taxon>
        <taxon>Methanobacteriota</taxon>
        <taxon>Stenosarchaea group</taxon>
        <taxon>Halobacteria</taxon>
        <taxon>Halobacteriales</taxon>
        <taxon>Haloferacaceae</taxon>
        <taxon>Halorubrum</taxon>
    </lineage>
</organism>
<feature type="region of interest" description="Disordered" evidence="1">
    <location>
        <begin position="1"/>
        <end position="20"/>
    </location>
</feature>
<comment type="caution">
    <text evidence="3">The sequence shown here is derived from an EMBL/GenBank/DDBJ whole genome shotgun (WGS) entry which is preliminary data.</text>
</comment>
<evidence type="ECO:0000256" key="1">
    <source>
        <dbReference type="SAM" id="MobiDB-lite"/>
    </source>
</evidence>
<evidence type="ECO:0000313" key="3">
    <source>
        <dbReference type="EMBL" id="MFC5277493.1"/>
    </source>
</evidence>
<dbReference type="SUPFAM" id="SSF52833">
    <property type="entry name" value="Thioredoxin-like"/>
    <property type="match status" value="1"/>
</dbReference>
<dbReference type="InterPro" id="IPR036249">
    <property type="entry name" value="Thioredoxin-like_sf"/>
</dbReference>
<dbReference type="RefSeq" id="WP_256410835.1">
    <property type="nucleotide sequence ID" value="NZ_JANHDM010000002.1"/>
</dbReference>
<gene>
    <name evidence="3" type="ORF">ACFPM1_01735</name>
</gene>
<dbReference type="PANTHER" id="PTHR13887">
    <property type="entry name" value="GLUTATHIONE S-TRANSFERASE KAPPA"/>
    <property type="match status" value="1"/>
</dbReference>
<name>A0ABD5QXX7_9EURY</name>
<dbReference type="InterPro" id="IPR001853">
    <property type="entry name" value="DSBA-like_thioredoxin_dom"/>
</dbReference>
<dbReference type="Pfam" id="PF01323">
    <property type="entry name" value="DSBA"/>
    <property type="match status" value="1"/>
</dbReference>
<dbReference type="AlphaFoldDB" id="A0ABD5QXX7"/>
<evidence type="ECO:0000259" key="2">
    <source>
        <dbReference type="Pfam" id="PF01323"/>
    </source>
</evidence>
<proteinExistence type="predicted"/>
<evidence type="ECO:0000313" key="4">
    <source>
        <dbReference type="Proteomes" id="UP001596118"/>
    </source>
</evidence>
<protein>
    <submittedName>
        <fullName evidence="3">DsbA family protein</fullName>
    </submittedName>
</protein>
<dbReference type="Proteomes" id="UP001596118">
    <property type="component" value="Unassembled WGS sequence"/>
</dbReference>
<sequence length="230" mass="25535">MSDTESDGENASAAAGDGTAEGPVSVTIFSDYVCPFCYLGRQSLEQYRETRGEDDADLRIDWHPFDLRSGKRRSDGSIDTSVDDGKDEDYYAQAKENVRRLQEEYDAEMDLEIATDVDSLDAQVVSYYVKEHYPYDAWLAFDEAIFAALWREGEDIGDRDLLVSLAADSGVAPAEVRSALDDDTLREAVTELFEEAKRRGVTGVPTFAYDGHAARGAVPPEHLRRLVEGT</sequence>
<feature type="domain" description="DSBA-like thioredoxin" evidence="2">
    <location>
        <begin position="26"/>
        <end position="225"/>
    </location>
</feature>